<dbReference type="InterPro" id="IPR002575">
    <property type="entry name" value="Aminoglycoside_PTrfase"/>
</dbReference>
<evidence type="ECO:0000256" key="7">
    <source>
        <dbReference type="ARBA" id="ARBA00037368"/>
    </source>
</evidence>
<comment type="similarity">
    <text evidence="2">Belongs to the aminoglycoside phosphotransferase family.</text>
</comment>
<dbReference type="EMBL" id="JAFNEN010000127">
    <property type="protein sequence ID" value="KAG8193178.1"/>
    <property type="molecule type" value="Genomic_DNA"/>
</dbReference>
<sequence>MDLRKLLKPNVTEENAIDLIRSMYGLEVIQIRRMSSFNDQNFFIKVSKVHQNPFIDQASENSYTLKIINTLKSSLDGHFESLHSAMRHLINRGLCVPVPVMDLEGKTFNLKLLPLLNKEKELPENEKCGIHLLTYLPGVTIAEISLTKNVLYEWGLLLAKFHQEMQDYDCPILKRKKIFYSLENVSAVKGFTEGLVEEKLNLVQRVLDKYSRKIAVNYESISKGFLHGDFHNHNILVQKHTSNEETVYHVDGILDFEDSYHGPYIWDVGLMMAHAFLEPNGIPPIHAAGYTLAGYLSLRTLTDLEMSLLKICMECRLCMAAVYCHHGIQSDPNNAYISNFSPDTRWDCLRELLNSRNEDLLKQWTMISKEYSPK</sequence>
<evidence type="ECO:0000256" key="4">
    <source>
        <dbReference type="ARBA" id="ARBA00022679"/>
    </source>
</evidence>
<keyword evidence="3" id="KW-0963">Cytoplasm</keyword>
<dbReference type="InterPro" id="IPR050249">
    <property type="entry name" value="Pseudomonas-type_ThrB"/>
</dbReference>
<comment type="subcellular location">
    <subcellularLocation>
        <location evidence="1">Cytoplasm</location>
    </subcellularLocation>
</comment>
<dbReference type="InterPro" id="IPR011009">
    <property type="entry name" value="Kinase-like_dom_sf"/>
</dbReference>
<accession>A0AAV6VAT1</accession>
<evidence type="ECO:0000256" key="2">
    <source>
        <dbReference type="ARBA" id="ARBA00006219"/>
    </source>
</evidence>
<name>A0AAV6VAT1_9ARAC</name>
<evidence type="ECO:0000259" key="10">
    <source>
        <dbReference type="Pfam" id="PF01636"/>
    </source>
</evidence>
<protein>
    <recommendedName>
        <fullName evidence="9">Hydroxylysine kinase</fullName>
        <ecNumber evidence="8">2.7.1.81</ecNumber>
    </recommendedName>
</protein>
<dbReference type="AlphaFoldDB" id="A0AAV6VAT1"/>
<evidence type="ECO:0000256" key="1">
    <source>
        <dbReference type="ARBA" id="ARBA00004496"/>
    </source>
</evidence>
<evidence type="ECO:0000256" key="8">
    <source>
        <dbReference type="ARBA" id="ARBA00038873"/>
    </source>
</evidence>
<dbReference type="Gene3D" id="3.90.1200.10">
    <property type="match status" value="1"/>
</dbReference>
<keyword evidence="5" id="KW-0418">Kinase</keyword>
<dbReference type="Gene3D" id="3.30.200.20">
    <property type="entry name" value="Phosphorylase Kinase, domain 1"/>
    <property type="match status" value="1"/>
</dbReference>
<keyword evidence="12" id="KW-1185">Reference proteome</keyword>
<comment type="caution">
    <text evidence="11">The sequence shown here is derived from an EMBL/GenBank/DDBJ whole genome shotgun (WGS) entry which is preliminary data.</text>
</comment>
<dbReference type="GO" id="GO:0047992">
    <property type="term" value="F:hydroxylysine kinase activity"/>
    <property type="evidence" value="ECO:0007669"/>
    <property type="project" value="UniProtKB-EC"/>
</dbReference>
<comment type="catalytic activity">
    <reaction evidence="6">
        <text>(5R)-5-hydroxy-L-lysine + GTP = (5R)-5-phosphooxy-L-lysine + GDP + H(+)</text>
        <dbReference type="Rhea" id="RHEA:19049"/>
        <dbReference type="ChEBI" id="CHEBI:15378"/>
        <dbReference type="ChEBI" id="CHEBI:37565"/>
        <dbReference type="ChEBI" id="CHEBI:57882"/>
        <dbReference type="ChEBI" id="CHEBI:58189"/>
        <dbReference type="ChEBI" id="CHEBI:58357"/>
        <dbReference type="EC" id="2.7.1.81"/>
    </reaction>
</comment>
<evidence type="ECO:0000256" key="6">
    <source>
        <dbReference type="ARBA" id="ARBA00036820"/>
    </source>
</evidence>
<keyword evidence="4" id="KW-0808">Transferase</keyword>
<evidence type="ECO:0000256" key="5">
    <source>
        <dbReference type="ARBA" id="ARBA00022777"/>
    </source>
</evidence>
<evidence type="ECO:0000256" key="9">
    <source>
        <dbReference type="ARBA" id="ARBA00040505"/>
    </source>
</evidence>
<gene>
    <name evidence="11" type="ORF">JTE90_005529</name>
</gene>
<dbReference type="PANTHER" id="PTHR21064">
    <property type="entry name" value="AMINOGLYCOSIDE PHOSPHOTRANSFERASE DOMAIN-CONTAINING PROTEIN-RELATED"/>
    <property type="match status" value="1"/>
</dbReference>
<evidence type="ECO:0000256" key="3">
    <source>
        <dbReference type="ARBA" id="ARBA00022490"/>
    </source>
</evidence>
<dbReference type="PANTHER" id="PTHR21064:SF1">
    <property type="entry name" value="HYDROXYLYSINE KINASE"/>
    <property type="match status" value="1"/>
</dbReference>
<dbReference type="EC" id="2.7.1.81" evidence="8"/>
<feature type="domain" description="Aminoglycoside phosphotransferase" evidence="10">
    <location>
        <begin position="61"/>
        <end position="286"/>
    </location>
</feature>
<evidence type="ECO:0000313" key="12">
    <source>
        <dbReference type="Proteomes" id="UP000827092"/>
    </source>
</evidence>
<dbReference type="Proteomes" id="UP000827092">
    <property type="component" value="Unassembled WGS sequence"/>
</dbReference>
<evidence type="ECO:0000313" key="11">
    <source>
        <dbReference type="EMBL" id="KAG8193178.1"/>
    </source>
</evidence>
<dbReference type="Pfam" id="PF01636">
    <property type="entry name" value="APH"/>
    <property type="match status" value="1"/>
</dbReference>
<proteinExistence type="inferred from homology"/>
<organism evidence="11 12">
    <name type="scientific">Oedothorax gibbosus</name>
    <dbReference type="NCBI Taxonomy" id="931172"/>
    <lineage>
        <taxon>Eukaryota</taxon>
        <taxon>Metazoa</taxon>
        <taxon>Ecdysozoa</taxon>
        <taxon>Arthropoda</taxon>
        <taxon>Chelicerata</taxon>
        <taxon>Arachnida</taxon>
        <taxon>Araneae</taxon>
        <taxon>Araneomorphae</taxon>
        <taxon>Entelegynae</taxon>
        <taxon>Araneoidea</taxon>
        <taxon>Linyphiidae</taxon>
        <taxon>Erigoninae</taxon>
        <taxon>Oedothorax</taxon>
    </lineage>
</organism>
<comment type="function">
    <text evidence="7">Catalyzes the GTP-dependent phosphorylation of 5-hydroxy-L-lysine.</text>
</comment>
<reference evidence="11 12" key="1">
    <citation type="journal article" date="2022" name="Nat. Ecol. Evol.">
        <title>A masculinizing supergene underlies an exaggerated male reproductive morph in a spider.</title>
        <authorList>
            <person name="Hendrickx F."/>
            <person name="De Corte Z."/>
            <person name="Sonet G."/>
            <person name="Van Belleghem S.M."/>
            <person name="Kostlbacher S."/>
            <person name="Vangestel C."/>
        </authorList>
    </citation>
    <scope>NUCLEOTIDE SEQUENCE [LARGE SCALE GENOMIC DNA]</scope>
    <source>
        <strain evidence="11">W744_W776</strain>
    </source>
</reference>
<dbReference type="SUPFAM" id="SSF56112">
    <property type="entry name" value="Protein kinase-like (PK-like)"/>
    <property type="match status" value="1"/>
</dbReference>
<dbReference type="GO" id="GO:0005737">
    <property type="term" value="C:cytoplasm"/>
    <property type="evidence" value="ECO:0007669"/>
    <property type="project" value="UniProtKB-SubCell"/>
</dbReference>